<evidence type="ECO:0000313" key="1">
    <source>
        <dbReference type="EMBL" id="UXX83465.1"/>
    </source>
</evidence>
<evidence type="ECO:0000313" key="2">
    <source>
        <dbReference type="Proteomes" id="UP001064087"/>
    </source>
</evidence>
<sequence>MLQHEPRQNPASSHPLGHRWQGIDAMTRALGIFTLCALPLSAVAQDDWSQRKCDLYQQAFADAVTAQGAAGLRPEFLNQNAGFIASGCLTQGTVCARTAEEIALANLLTVMTMNEGMASTFVPFACPD</sequence>
<proteinExistence type="predicted"/>
<organism evidence="1 2">
    <name type="scientific">Roseovarius pelagicus</name>
    <dbReference type="NCBI Taxonomy" id="2980108"/>
    <lineage>
        <taxon>Bacteria</taxon>
        <taxon>Pseudomonadati</taxon>
        <taxon>Pseudomonadota</taxon>
        <taxon>Alphaproteobacteria</taxon>
        <taxon>Rhodobacterales</taxon>
        <taxon>Roseobacteraceae</taxon>
        <taxon>Roseovarius</taxon>
    </lineage>
</organism>
<dbReference type="Proteomes" id="UP001064087">
    <property type="component" value="Chromosome"/>
</dbReference>
<dbReference type="EMBL" id="CP106738">
    <property type="protein sequence ID" value="UXX83465.1"/>
    <property type="molecule type" value="Genomic_DNA"/>
</dbReference>
<dbReference type="RefSeq" id="WP_263048056.1">
    <property type="nucleotide sequence ID" value="NZ_CP106738.1"/>
</dbReference>
<keyword evidence="2" id="KW-1185">Reference proteome</keyword>
<evidence type="ECO:0008006" key="3">
    <source>
        <dbReference type="Google" id="ProtNLM"/>
    </source>
</evidence>
<protein>
    <recommendedName>
        <fullName evidence="3">Rap1a immunity protein domain-containing protein</fullName>
    </recommendedName>
</protein>
<reference evidence="1" key="1">
    <citation type="submission" date="2022-10" db="EMBL/GenBank/DDBJ databases">
        <title>Roseovarius pelagicus sp. nov., isolated from Arctic seawater.</title>
        <authorList>
            <person name="Hong Y.W."/>
            <person name="Hwang C.Y."/>
        </authorList>
    </citation>
    <scope>NUCLEOTIDE SEQUENCE</scope>
    <source>
        <strain evidence="1">HL-MP18</strain>
    </source>
</reference>
<accession>A0ABY6DI27</accession>
<gene>
    <name evidence="1" type="ORF">N7U68_01930</name>
</gene>
<name>A0ABY6DI27_9RHOB</name>